<gene>
    <name evidence="2" type="ORF">GCM10010531_34840</name>
</gene>
<accession>A0ABP6PJ10</accession>
<comment type="caution">
    <text evidence="2">The sequence shown here is derived from an EMBL/GenBank/DDBJ whole genome shotgun (WGS) entry which is preliminary data.</text>
</comment>
<dbReference type="Proteomes" id="UP001499924">
    <property type="component" value="Unassembled WGS sequence"/>
</dbReference>
<evidence type="ECO:0000313" key="3">
    <source>
        <dbReference type="Proteomes" id="UP001499924"/>
    </source>
</evidence>
<reference evidence="3" key="1">
    <citation type="journal article" date="2019" name="Int. J. Syst. Evol. Microbiol.">
        <title>The Global Catalogue of Microorganisms (GCM) 10K type strain sequencing project: providing services to taxonomists for standard genome sequencing and annotation.</title>
        <authorList>
            <consortium name="The Broad Institute Genomics Platform"/>
            <consortium name="The Broad Institute Genome Sequencing Center for Infectious Disease"/>
            <person name="Wu L."/>
            <person name="Ma J."/>
        </authorList>
    </citation>
    <scope>NUCLEOTIDE SEQUENCE [LARGE SCALE GENOMIC DNA]</scope>
    <source>
        <strain evidence="3">JCM 15614</strain>
    </source>
</reference>
<feature type="region of interest" description="Disordered" evidence="1">
    <location>
        <begin position="82"/>
        <end position="116"/>
    </location>
</feature>
<evidence type="ECO:0000313" key="2">
    <source>
        <dbReference type="EMBL" id="GAA3178045.1"/>
    </source>
</evidence>
<name>A0ABP6PJ10_9ACTN</name>
<proteinExistence type="predicted"/>
<organism evidence="2 3">
    <name type="scientific">Blastococcus jejuensis</name>
    <dbReference type="NCBI Taxonomy" id="351224"/>
    <lineage>
        <taxon>Bacteria</taxon>
        <taxon>Bacillati</taxon>
        <taxon>Actinomycetota</taxon>
        <taxon>Actinomycetes</taxon>
        <taxon>Geodermatophilales</taxon>
        <taxon>Geodermatophilaceae</taxon>
        <taxon>Blastococcus</taxon>
    </lineage>
</organism>
<dbReference type="EMBL" id="BAAAVV010000009">
    <property type="protein sequence ID" value="GAA3178045.1"/>
    <property type="molecule type" value="Genomic_DNA"/>
</dbReference>
<keyword evidence="3" id="KW-1185">Reference proteome</keyword>
<sequence length="135" mass="14369">MGNDFRTDWSAMASSSSGRHRGQVPSPSCVEPFLSCLRGPSGPTRHDNLAGRLAFLTFLTFLAVPRRVPPCGHCGRGAPRHYAPCRGTGRRPTEMPTAPDSVVESGAVDARDQAESSSRMVALAMPPPSHIVCSP</sequence>
<feature type="region of interest" description="Disordered" evidence="1">
    <location>
        <begin position="1"/>
        <end position="26"/>
    </location>
</feature>
<evidence type="ECO:0000256" key="1">
    <source>
        <dbReference type="SAM" id="MobiDB-lite"/>
    </source>
</evidence>
<protein>
    <submittedName>
        <fullName evidence="2">Uncharacterized protein</fullName>
    </submittedName>
</protein>